<accession>A0AAW2L5B9</accession>
<organism evidence="1">
    <name type="scientific">Sesamum radiatum</name>
    <name type="common">Black benniseed</name>
    <dbReference type="NCBI Taxonomy" id="300843"/>
    <lineage>
        <taxon>Eukaryota</taxon>
        <taxon>Viridiplantae</taxon>
        <taxon>Streptophyta</taxon>
        <taxon>Embryophyta</taxon>
        <taxon>Tracheophyta</taxon>
        <taxon>Spermatophyta</taxon>
        <taxon>Magnoliopsida</taxon>
        <taxon>eudicotyledons</taxon>
        <taxon>Gunneridae</taxon>
        <taxon>Pentapetalae</taxon>
        <taxon>asterids</taxon>
        <taxon>lamiids</taxon>
        <taxon>Lamiales</taxon>
        <taxon>Pedaliaceae</taxon>
        <taxon>Sesamum</taxon>
    </lineage>
</organism>
<dbReference type="AlphaFoldDB" id="A0AAW2L5B9"/>
<sequence>MPVQSIQHSGVVRAVHRGGVEACRGSASTPDARSVDCLELNGCWLLIQLEALPRAGLWCSPRGGAAG</sequence>
<evidence type="ECO:0000313" key="1">
    <source>
        <dbReference type="EMBL" id="KAL0313061.1"/>
    </source>
</evidence>
<name>A0AAW2L5B9_SESRA</name>
<proteinExistence type="predicted"/>
<reference evidence="1" key="2">
    <citation type="journal article" date="2024" name="Plant">
        <title>Genomic evolution and insights into agronomic trait innovations of Sesamum species.</title>
        <authorList>
            <person name="Miao H."/>
            <person name="Wang L."/>
            <person name="Qu L."/>
            <person name="Liu H."/>
            <person name="Sun Y."/>
            <person name="Le M."/>
            <person name="Wang Q."/>
            <person name="Wei S."/>
            <person name="Zheng Y."/>
            <person name="Lin W."/>
            <person name="Duan Y."/>
            <person name="Cao H."/>
            <person name="Xiong S."/>
            <person name="Wang X."/>
            <person name="Wei L."/>
            <person name="Li C."/>
            <person name="Ma Q."/>
            <person name="Ju M."/>
            <person name="Zhao R."/>
            <person name="Li G."/>
            <person name="Mu C."/>
            <person name="Tian Q."/>
            <person name="Mei H."/>
            <person name="Zhang T."/>
            <person name="Gao T."/>
            <person name="Zhang H."/>
        </authorList>
    </citation>
    <scope>NUCLEOTIDE SEQUENCE</scope>
    <source>
        <strain evidence="1">G02</strain>
    </source>
</reference>
<reference evidence="1" key="1">
    <citation type="submission" date="2020-06" db="EMBL/GenBank/DDBJ databases">
        <authorList>
            <person name="Li T."/>
            <person name="Hu X."/>
            <person name="Zhang T."/>
            <person name="Song X."/>
            <person name="Zhang H."/>
            <person name="Dai N."/>
            <person name="Sheng W."/>
            <person name="Hou X."/>
            <person name="Wei L."/>
        </authorList>
    </citation>
    <scope>NUCLEOTIDE SEQUENCE</scope>
    <source>
        <strain evidence="1">G02</strain>
        <tissue evidence="1">Leaf</tissue>
    </source>
</reference>
<comment type="caution">
    <text evidence="1">The sequence shown here is derived from an EMBL/GenBank/DDBJ whole genome shotgun (WGS) entry which is preliminary data.</text>
</comment>
<protein>
    <submittedName>
        <fullName evidence="1">Uncharacterized protein</fullName>
    </submittedName>
</protein>
<dbReference type="EMBL" id="JACGWJ010000026">
    <property type="protein sequence ID" value="KAL0313061.1"/>
    <property type="molecule type" value="Genomic_DNA"/>
</dbReference>
<gene>
    <name evidence="1" type="ORF">Sradi_5705400</name>
</gene>